<keyword evidence="3" id="KW-1185">Reference proteome</keyword>
<dbReference type="EMBL" id="KN831806">
    <property type="protein sequence ID" value="KIM36309.1"/>
    <property type="molecule type" value="Genomic_DNA"/>
</dbReference>
<evidence type="ECO:0000313" key="3">
    <source>
        <dbReference type="Proteomes" id="UP000053424"/>
    </source>
</evidence>
<protein>
    <submittedName>
        <fullName evidence="2">Uncharacterized protein</fullName>
    </submittedName>
</protein>
<dbReference type="AlphaFoldDB" id="A0A0C3BW48"/>
<accession>A0A0C3BW48</accession>
<name>A0A0C3BW48_HEBCY</name>
<dbReference type="OrthoDB" id="5514856at2759"/>
<proteinExistence type="predicted"/>
<sequence>MARRATPSAQPAYLSHSHHDPRALHDPNESKFTAFLRTEVFAPEKLPGNISIASAVRLFVGGIIAIRTWGDLMVPA</sequence>
<dbReference type="HOGENOM" id="CLU_196995_0_0_1"/>
<evidence type="ECO:0000313" key="2">
    <source>
        <dbReference type="EMBL" id="KIM36309.1"/>
    </source>
</evidence>
<dbReference type="Proteomes" id="UP000053424">
    <property type="component" value="Unassembled WGS sequence"/>
</dbReference>
<gene>
    <name evidence="2" type="ORF">M413DRAFT_291192</name>
</gene>
<reference evidence="2 3" key="1">
    <citation type="submission" date="2014-04" db="EMBL/GenBank/DDBJ databases">
        <authorList>
            <consortium name="DOE Joint Genome Institute"/>
            <person name="Kuo A."/>
            <person name="Gay G."/>
            <person name="Dore J."/>
            <person name="Kohler A."/>
            <person name="Nagy L.G."/>
            <person name="Floudas D."/>
            <person name="Copeland A."/>
            <person name="Barry K.W."/>
            <person name="Cichocki N."/>
            <person name="Veneault-Fourrey C."/>
            <person name="LaButti K."/>
            <person name="Lindquist E.A."/>
            <person name="Lipzen A."/>
            <person name="Lundell T."/>
            <person name="Morin E."/>
            <person name="Murat C."/>
            <person name="Sun H."/>
            <person name="Tunlid A."/>
            <person name="Henrissat B."/>
            <person name="Grigoriev I.V."/>
            <person name="Hibbett D.S."/>
            <person name="Martin F."/>
            <person name="Nordberg H.P."/>
            <person name="Cantor M.N."/>
            <person name="Hua S.X."/>
        </authorList>
    </citation>
    <scope>NUCLEOTIDE SEQUENCE [LARGE SCALE GENOMIC DNA]</scope>
    <source>
        <strain evidence="3">h7</strain>
    </source>
</reference>
<feature type="region of interest" description="Disordered" evidence="1">
    <location>
        <begin position="1"/>
        <end position="25"/>
    </location>
</feature>
<organism evidence="2 3">
    <name type="scientific">Hebeloma cylindrosporum</name>
    <dbReference type="NCBI Taxonomy" id="76867"/>
    <lineage>
        <taxon>Eukaryota</taxon>
        <taxon>Fungi</taxon>
        <taxon>Dikarya</taxon>
        <taxon>Basidiomycota</taxon>
        <taxon>Agaricomycotina</taxon>
        <taxon>Agaricomycetes</taxon>
        <taxon>Agaricomycetidae</taxon>
        <taxon>Agaricales</taxon>
        <taxon>Agaricineae</taxon>
        <taxon>Hymenogastraceae</taxon>
        <taxon>Hebeloma</taxon>
    </lineage>
</organism>
<evidence type="ECO:0000256" key="1">
    <source>
        <dbReference type="SAM" id="MobiDB-lite"/>
    </source>
</evidence>
<reference evidence="3" key="2">
    <citation type="submission" date="2015-01" db="EMBL/GenBank/DDBJ databases">
        <title>Evolutionary Origins and Diversification of the Mycorrhizal Mutualists.</title>
        <authorList>
            <consortium name="DOE Joint Genome Institute"/>
            <consortium name="Mycorrhizal Genomics Consortium"/>
            <person name="Kohler A."/>
            <person name="Kuo A."/>
            <person name="Nagy L.G."/>
            <person name="Floudas D."/>
            <person name="Copeland A."/>
            <person name="Barry K.W."/>
            <person name="Cichocki N."/>
            <person name="Veneault-Fourrey C."/>
            <person name="LaButti K."/>
            <person name="Lindquist E.A."/>
            <person name="Lipzen A."/>
            <person name="Lundell T."/>
            <person name="Morin E."/>
            <person name="Murat C."/>
            <person name="Riley R."/>
            <person name="Ohm R."/>
            <person name="Sun H."/>
            <person name="Tunlid A."/>
            <person name="Henrissat B."/>
            <person name="Grigoriev I.V."/>
            <person name="Hibbett D.S."/>
            <person name="Martin F."/>
        </authorList>
    </citation>
    <scope>NUCLEOTIDE SEQUENCE [LARGE SCALE GENOMIC DNA]</scope>
    <source>
        <strain evidence="3">h7</strain>
    </source>
</reference>